<dbReference type="InterPro" id="IPR051235">
    <property type="entry name" value="CEP152/SHC-Transforming"/>
</dbReference>
<reference evidence="2" key="1">
    <citation type="submission" date="2021-02" db="EMBL/GenBank/DDBJ databases">
        <authorList>
            <person name="Nowell W R."/>
        </authorList>
    </citation>
    <scope>NUCLEOTIDE SEQUENCE</scope>
</reference>
<protein>
    <submittedName>
        <fullName evidence="2">Uncharacterized protein</fullName>
    </submittedName>
</protein>
<evidence type="ECO:0000313" key="3">
    <source>
        <dbReference type="Proteomes" id="UP000676336"/>
    </source>
</evidence>
<feature type="coiled-coil region" evidence="1">
    <location>
        <begin position="5"/>
        <end position="46"/>
    </location>
</feature>
<dbReference type="AlphaFoldDB" id="A0A8S2R5P6"/>
<feature type="coiled-coil region" evidence="1">
    <location>
        <begin position="86"/>
        <end position="127"/>
    </location>
</feature>
<dbReference type="Proteomes" id="UP000676336">
    <property type="component" value="Unassembled WGS sequence"/>
</dbReference>
<feature type="coiled-coil region" evidence="1">
    <location>
        <begin position="442"/>
        <end position="510"/>
    </location>
</feature>
<sequence>LASTREKHEQEMINMNEKLQITQMNLQEKTIEVDELRIQLETACKNNEKAIFERMETISHLNQQLHDCQRQYTDLLTTKSMDTFNQTETKRQLNRMTEEREKFENTCQELQAEIRTLRERLGVSEHEVNKDLFGISSISVNELSSMNRQVVPHNSTSLDDPNESLLNENHNLKERIDEFASNERNLIQINEELQRQIHELSHKETISSDETIITNSIHMEQIHSLTTEIEKLKKDYANQQEKSDYDNHELQTIIEQLREDIVDLDKTKQLYIDVCHEKNLIEDNLRAKFEHEIKVKLDDLRRTLDKEYNDKNLSFKNNVEQDAEILKTKYNEDLERQAKEFNQDIERMKINHEKMINELNIELDRLKVNERAETLSALSRLTYTLQYFEKDITYREKLAALETEKTQCEQRLQEVNRALNLADSHLEQEIEKIKISLEQEYNRRYERDHKQYQHDMNQLRQQLTNDFEKQKNLMPNNQSNTLVQDIEEVKKMYRAEIDRLYRENIELSQNQAKLIDSHQKQMQIMKKDLDDGYNSVINEFQHEQTRVQTRCEQLKQQLSEAQQTMEQIKKNHFDEINKIKEKYTLEQDNRNRQENLQNRVDHLVKLLEQTNDTYVENDFYFTIQGIRSI</sequence>
<dbReference type="PANTHER" id="PTHR10337">
    <property type="entry name" value="SHC TRANSFORMING PROTEIN"/>
    <property type="match status" value="1"/>
</dbReference>
<feature type="coiled-coil region" evidence="1">
    <location>
        <begin position="162"/>
        <end position="267"/>
    </location>
</feature>
<dbReference type="PANTHER" id="PTHR10337:SF6">
    <property type="entry name" value="CENTROSOMAL PROTEIN OF 152 KDA"/>
    <property type="match status" value="1"/>
</dbReference>
<dbReference type="EMBL" id="CAJOBI010009743">
    <property type="protein sequence ID" value="CAF4145179.1"/>
    <property type="molecule type" value="Genomic_DNA"/>
</dbReference>
<organism evidence="2 3">
    <name type="scientific">Rotaria magnacalcarata</name>
    <dbReference type="NCBI Taxonomy" id="392030"/>
    <lineage>
        <taxon>Eukaryota</taxon>
        <taxon>Metazoa</taxon>
        <taxon>Spiralia</taxon>
        <taxon>Gnathifera</taxon>
        <taxon>Rotifera</taxon>
        <taxon>Eurotatoria</taxon>
        <taxon>Bdelloidea</taxon>
        <taxon>Philodinida</taxon>
        <taxon>Philodinidae</taxon>
        <taxon>Rotaria</taxon>
    </lineage>
</organism>
<evidence type="ECO:0000256" key="1">
    <source>
        <dbReference type="SAM" id="Coils"/>
    </source>
</evidence>
<dbReference type="GO" id="GO:0007099">
    <property type="term" value="P:centriole replication"/>
    <property type="evidence" value="ECO:0007669"/>
    <property type="project" value="TreeGrafter"/>
</dbReference>
<evidence type="ECO:0000313" key="2">
    <source>
        <dbReference type="EMBL" id="CAF4145179.1"/>
    </source>
</evidence>
<keyword evidence="1" id="KW-0175">Coiled coil</keyword>
<feature type="non-terminal residue" evidence="2">
    <location>
        <position position="1"/>
    </location>
</feature>
<dbReference type="GO" id="GO:0005813">
    <property type="term" value="C:centrosome"/>
    <property type="evidence" value="ECO:0007669"/>
    <property type="project" value="TreeGrafter"/>
</dbReference>
<accession>A0A8S2R5P6</accession>
<proteinExistence type="predicted"/>
<name>A0A8S2R5P6_9BILA</name>
<feature type="coiled-coil region" evidence="1">
    <location>
        <begin position="537"/>
        <end position="613"/>
    </location>
</feature>
<gene>
    <name evidence="2" type="ORF">SMN809_LOCUS19465</name>
</gene>
<feature type="coiled-coil region" evidence="1">
    <location>
        <begin position="316"/>
        <end position="369"/>
    </location>
</feature>
<comment type="caution">
    <text evidence="2">The sequence shown here is derived from an EMBL/GenBank/DDBJ whole genome shotgun (WGS) entry which is preliminary data.</text>
</comment>